<sequence length="52" mass="6222">MAKRGYIYYIPPMHTIRFLSNNGLYLKGFRTFSFEVKISSIYSKIFSMKQTF</sequence>
<organism evidence="1 2">
    <name type="scientific">Meloidogyne enterolobii</name>
    <name type="common">Root-knot nematode worm</name>
    <name type="synonym">Meloidogyne mayaguensis</name>
    <dbReference type="NCBI Taxonomy" id="390850"/>
    <lineage>
        <taxon>Eukaryota</taxon>
        <taxon>Metazoa</taxon>
        <taxon>Ecdysozoa</taxon>
        <taxon>Nematoda</taxon>
        <taxon>Chromadorea</taxon>
        <taxon>Rhabditida</taxon>
        <taxon>Tylenchina</taxon>
        <taxon>Tylenchomorpha</taxon>
        <taxon>Tylenchoidea</taxon>
        <taxon>Meloidogynidae</taxon>
        <taxon>Meloidogyninae</taxon>
        <taxon>Meloidogyne</taxon>
    </lineage>
</organism>
<accession>A0ACB0XRZ9</accession>
<name>A0ACB0XRZ9_MELEN</name>
<evidence type="ECO:0000313" key="1">
    <source>
        <dbReference type="EMBL" id="CAK5014804.1"/>
    </source>
</evidence>
<evidence type="ECO:0000313" key="2">
    <source>
        <dbReference type="Proteomes" id="UP001497535"/>
    </source>
</evidence>
<keyword evidence="2" id="KW-1185">Reference proteome</keyword>
<reference evidence="1" key="1">
    <citation type="submission" date="2023-11" db="EMBL/GenBank/DDBJ databases">
        <authorList>
            <person name="Poullet M."/>
        </authorList>
    </citation>
    <scope>NUCLEOTIDE SEQUENCE</scope>
    <source>
        <strain evidence="1">E1834</strain>
    </source>
</reference>
<proteinExistence type="predicted"/>
<dbReference type="EMBL" id="CAVMJV010000002">
    <property type="protein sequence ID" value="CAK5014804.1"/>
    <property type="molecule type" value="Genomic_DNA"/>
</dbReference>
<comment type="caution">
    <text evidence="1">The sequence shown here is derived from an EMBL/GenBank/DDBJ whole genome shotgun (WGS) entry which is preliminary data.</text>
</comment>
<gene>
    <name evidence="1" type="ORF">MENTE1834_LOCUS2819</name>
</gene>
<dbReference type="Proteomes" id="UP001497535">
    <property type="component" value="Unassembled WGS sequence"/>
</dbReference>
<protein>
    <submittedName>
        <fullName evidence="1">Uncharacterized protein</fullName>
    </submittedName>
</protein>